<name>A0A1G6JKG6_9MICO</name>
<sequence>MTTAAVVGSGPNGLAAALTLAEAGVDVTVYERSSRIGGGATSSELTLPGFLHDDCSAIHPQALVSPFFRHVDISHSVRFVRPPVSYAHPIDSTRSALAFPDVTATAERLPSRDRRRWASLFGSLADRADAVTDLTMHPLVRPQSLNSTSLLFGAAALWNSGGVVGGFRSDEARALLLGSAAHLATRLPSVPAIAGGLALTLQSQTVGWPVPVGGSQSIVNALVDRLVARGVSFVTDCDVRDVRDLSPASLRFLDVSPGALLRLVPGLPTSYRRLLRRFRHGVGILKVDYALDGPVPWSDPAVREAGTIHLGGTPNEMILAERSARAGRMPDRPFVIAAQPSLFDSSRAPVGKHTFWAYAHVPAGAHHMSDADLIDDQIERFAPGFKDLILQRSVRTPHQMQQHNPNYVGGDFTGGTPNVRQLLRRPVLRAPWRTPHRGTYICSSSASPGPGVHGMAGYLAARQALHDLGWSPTSEIGEQ</sequence>
<accession>A0A1G6JKG6</accession>
<gene>
    <name evidence="5" type="ORF">SAMN05216418_1833</name>
</gene>
<dbReference type="Gene3D" id="3.50.50.60">
    <property type="entry name" value="FAD/NAD(P)-binding domain"/>
    <property type="match status" value="1"/>
</dbReference>
<evidence type="ECO:0000256" key="1">
    <source>
        <dbReference type="ARBA" id="ARBA00037217"/>
    </source>
</evidence>
<dbReference type="EMBL" id="FMYG01000003">
    <property type="protein sequence ID" value="SDC18446.1"/>
    <property type="molecule type" value="Genomic_DNA"/>
</dbReference>
<evidence type="ECO:0000313" key="6">
    <source>
        <dbReference type="Proteomes" id="UP000183203"/>
    </source>
</evidence>
<proteinExistence type="predicted"/>
<feature type="domain" description="Amine oxidase" evidence="4">
    <location>
        <begin position="13"/>
        <end position="462"/>
    </location>
</feature>
<evidence type="ECO:0000256" key="3">
    <source>
        <dbReference type="ARBA" id="ARBA00040298"/>
    </source>
</evidence>
<comment type="function">
    <text evidence="1">Probable oxidoreductase that may play a role as regulator of mitochondrial function.</text>
</comment>
<dbReference type="PANTHER" id="PTHR10668:SF105">
    <property type="entry name" value="DEHYDROGENASE-RELATED"/>
    <property type="match status" value="1"/>
</dbReference>
<dbReference type="PANTHER" id="PTHR10668">
    <property type="entry name" value="PHYTOENE DEHYDROGENASE"/>
    <property type="match status" value="1"/>
</dbReference>
<dbReference type="SUPFAM" id="SSF51905">
    <property type="entry name" value="FAD/NAD(P)-binding domain"/>
    <property type="match status" value="1"/>
</dbReference>
<dbReference type="InterPro" id="IPR002937">
    <property type="entry name" value="Amino_oxidase"/>
</dbReference>
<evidence type="ECO:0000313" key="5">
    <source>
        <dbReference type="EMBL" id="SDC18446.1"/>
    </source>
</evidence>
<reference evidence="5 6" key="1">
    <citation type="submission" date="2016-09" db="EMBL/GenBank/DDBJ databases">
        <authorList>
            <person name="Capua I."/>
            <person name="De Benedictis P."/>
            <person name="Joannis T."/>
            <person name="Lombin L.H."/>
            <person name="Cattoli G."/>
        </authorList>
    </citation>
    <scope>NUCLEOTIDE SEQUENCE [LARGE SCALE GENOMIC DNA]</scope>
    <source>
        <strain evidence="5 6">NIO-1002</strain>
    </source>
</reference>
<comment type="subunit">
    <text evidence="2">Interacts with COX5B; this interaction may contribute to localize PYROXD2 to the inner face of the inner mitochondrial membrane.</text>
</comment>
<organism evidence="5 6">
    <name type="scientific">Microbacterium enclense</name>
    <dbReference type="NCBI Taxonomy" id="993073"/>
    <lineage>
        <taxon>Bacteria</taxon>
        <taxon>Bacillati</taxon>
        <taxon>Actinomycetota</taxon>
        <taxon>Actinomycetes</taxon>
        <taxon>Micrococcales</taxon>
        <taxon>Microbacteriaceae</taxon>
        <taxon>Microbacterium</taxon>
    </lineage>
</organism>
<evidence type="ECO:0000259" key="4">
    <source>
        <dbReference type="Pfam" id="PF01593"/>
    </source>
</evidence>
<dbReference type="GO" id="GO:0016491">
    <property type="term" value="F:oxidoreductase activity"/>
    <property type="evidence" value="ECO:0007669"/>
    <property type="project" value="InterPro"/>
</dbReference>
<dbReference type="PRINTS" id="PR00419">
    <property type="entry name" value="ADXRDTASE"/>
</dbReference>
<dbReference type="InterPro" id="IPR036188">
    <property type="entry name" value="FAD/NAD-bd_sf"/>
</dbReference>
<dbReference type="Pfam" id="PF01593">
    <property type="entry name" value="Amino_oxidase"/>
    <property type="match status" value="1"/>
</dbReference>
<dbReference type="AlphaFoldDB" id="A0A1G6JKG6"/>
<evidence type="ECO:0000256" key="2">
    <source>
        <dbReference type="ARBA" id="ARBA00038825"/>
    </source>
</evidence>
<dbReference type="Proteomes" id="UP000183203">
    <property type="component" value="Unassembled WGS sequence"/>
</dbReference>
<protein>
    <recommendedName>
        <fullName evidence="3">Pyridine nucleotide-disulfide oxidoreductase domain-containing protein 2</fullName>
    </recommendedName>
</protein>
<dbReference type="STRING" id="993073.AS029_07870"/>